<protein>
    <submittedName>
        <fullName evidence="1">Uncharacterized protein</fullName>
    </submittedName>
</protein>
<keyword evidence="2" id="KW-1185">Reference proteome</keyword>
<name>A0A8T9Q203_9BACT</name>
<organism evidence="1 2">
    <name type="scientific">Hymenobacter cellulosilyticus</name>
    <dbReference type="NCBI Taxonomy" id="2932248"/>
    <lineage>
        <taxon>Bacteria</taxon>
        <taxon>Pseudomonadati</taxon>
        <taxon>Bacteroidota</taxon>
        <taxon>Cytophagia</taxon>
        <taxon>Cytophagales</taxon>
        <taxon>Hymenobacteraceae</taxon>
        <taxon>Hymenobacter</taxon>
    </lineage>
</organism>
<proteinExistence type="predicted"/>
<reference evidence="1" key="1">
    <citation type="submission" date="2022-04" db="EMBL/GenBank/DDBJ databases">
        <title>Hymenobacter sp. isolated from the air.</title>
        <authorList>
            <person name="Won M."/>
            <person name="Lee C.-M."/>
            <person name="Woen H.-Y."/>
            <person name="Kwon S.-W."/>
        </authorList>
    </citation>
    <scope>NUCLEOTIDE SEQUENCE</scope>
    <source>
        <strain evidence="1">5116S-3</strain>
    </source>
</reference>
<dbReference type="Proteomes" id="UP000831796">
    <property type="component" value="Chromosome"/>
</dbReference>
<dbReference type="AlphaFoldDB" id="A0A8T9Q203"/>
<sequence length="154" mass="17694">MGFREFLFGRQLRLEDEVFGSLLYFDCKNPENNYFEGKRLFTPTGTRIEVLLTAGPSGPSTAQHAFYEQIEAQYPTLLPALAWLITTEVRNWQPDFEIQNFVEEFQPTLLELPAISKAAGPVDWELSFETIHDQNHTFVVSRQGFTPYKVQVDG</sequence>
<evidence type="ECO:0000313" key="1">
    <source>
        <dbReference type="EMBL" id="UOQ71766.1"/>
    </source>
</evidence>
<dbReference type="KEGG" id="hcu:MUN79_24705"/>
<evidence type="ECO:0000313" key="2">
    <source>
        <dbReference type="Proteomes" id="UP000831796"/>
    </source>
</evidence>
<dbReference type="EMBL" id="CP095046">
    <property type="protein sequence ID" value="UOQ71766.1"/>
    <property type="molecule type" value="Genomic_DNA"/>
</dbReference>
<dbReference type="RefSeq" id="WP_244675169.1">
    <property type="nucleotide sequence ID" value="NZ_CP095046.1"/>
</dbReference>
<accession>A0A8T9Q203</accession>
<gene>
    <name evidence="1" type="ORF">MUN79_24705</name>
</gene>